<evidence type="ECO:0000256" key="1">
    <source>
        <dbReference type="ARBA" id="ARBA00022729"/>
    </source>
</evidence>
<sequence>MQLYRFIILYFCILSSYGCNTSHFIHIFSKKSPDSEGIPSHSYIVSESLDPLISEDENSAQDDDSDLIRSPDIATIRRGMIGAWKVSYQGVDCNMNLTLTRWKKNFRGNARGCYGRLALLSAWDIVDGNLELKNARGNTMIILSKVSEENFQGNFDKEKSQVSVSR</sequence>
<reference evidence="3" key="1">
    <citation type="submission" date="2019-02" db="EMBL/GenBank/DDBJ databases">
        <title>A novel Candidatus Liberibacter species associated with the New Zealand native fuchsia psyllid, Ctenarytaina fuchsiae.</title>
        <authorList>
            <person name="Thompson S.M."/>
            <person name="Jorgensen N."/>
            <person name="David C."/>
            <person name="Bulman S.R."/>
            <person name="Smith G.R."/>
        </authorList>
    </citation>
    <scope>NUCLEOTIDE SEQUENCE</scope>
    <source>
        <strain evidence="3">Oxford</strain>
    </source>
</reference>
<feature type="domain" description="Alkaline proteinase inhibitor/ Outer membrane lipoprotein Omp19" evidence="2">
    <location>
        <begin position="79"/>
        <end position="165"/>
    </location>
</feature>
<dbReference type="EMBL" id="SEOL01000008">
    <property type="protein sequence ID" value="MBL0849257.1"/>
    <property type="molecule type" value="Genomic_DNA"/>
</dbReference>
<dbReference type="Proteomes" id="UP000736856">
    <property type="component" value="Unassembled WGS sequence"/>
</dbReference>
<evidence type="ECO:0000313" key="3">
    <source>
        <dbReference type="EMBL" id="MBL0849257.1"/>
    </source>
</evidence>
<dbReference type="SUPFAM" id="SSF50882">
    <property type="entry name" value="beta-Barrel protease inhibitors"/>
    <property type="match status" value="1"/>
</dbReference>
<dbReference type="Gene3D" id="2.40.128.10">
    <property type="match status" value="1"/>
</dbReference>
<dbReference type="Pfam" id="PF02974">
    <property type="entry name" value="Inh"/>
    <property type="match status" value="1"/>
</dbReference>
<proteinExistence type="predicted"/>
<evidence type="ECO:0000259" key="2">
    <source>
        <dbReference type="Pfam" id="PF02974"/>
    </source>
</evidence>
<keyword evidence="1" id="KW-0732">Signal</keyword>
<name>A0A937AM34_9HYPH</name>
<gene>
    <name evidence="3" type="ORF">EU981_04195</name>
</gene>
<dbReference type="InterPro" id="IPR021140">
    <property type="entry name" value="Inh/Omp19"/>
</dbReference>
<accession>A0A937AM34</accession>
<dbReference type="PROSITE" id="PS51257">
    <property type="entry name" value="PROKAR_LIPOPROTEIN"/>
    <property type="match status" value="1"/>
</dbReference>
<comment type="caution">
    <text evidence="3">The sequence shown here is derived from an EMBL/GenBank/DDBJ whole genome shotgun (WGS) entry which is preliminary data.</text>
</comment>
<dbReference type="GO" id="GO:0004866">
    <property type="term" value="F:endopeptidase inhibitor activity"/>
    <property type="evidence" value="ECO:0007669"/>
    <property type="project" value="InterPro"/>
</dbReference>
<protein>
    <recommendedName>
        <fullName evidence="2">Alkaline proteinase inhibitor/ Outer membrane lipoprotein Omp19 domain-containing protein</fullName>
    </recommendedName>
</protein>
<dbReference type="AlphaFoldDB" id="A0A937AM34"/>
<dbReference type="InterPro" id="IPR016085">
    <property type="entry name" value="Protease_inh_B-barrel_dom"/>
</dbReference>
<organism evidence="3 4">
    <name type="scientific">Candidatus Liberibacter ctenarytainae</name>
    <dbReference type="NCBI Taxonomy" id="2020335"/>
    <lineage>
        <taxon>Bacteria</taxon>
        <taxon>Pseudomonadati</taxon>
        <taxon>Pseudomonadota</taxon>
        <taxon>Alphaproteobacteria</taxon>
        <taxon>Hyphomicrobiales</taxon>
        <taxon>Rhizobiaceae</taxon>
        <taxon>Liberibacter</taxon>
    </lineage>
</organism>
<evidence type="ECO:0000313" key="4">
    <source>
        <dbReference type="Proteomes" id="UP000736856"/>
    </source>
</evidence>